<name>A0A8S1TEG0_9CILI</name>
<protein>
    <submittedName>
        <fullName evidence="1">Uncharacterized protein</fullName>
    </submittedName>
</protein>
<dbReference type="OrthoDB" id="298573at2759"/>
<evidence type="ECO:0000313" key="2">
    <source>
        <dbReference type="Proteomes" id="UP000689195"/>
    </source>
</evidence>
<reference evidence="1" key="1">
    <citation type="submission" date="2021-01" db="EMBL/GenBank/DDBJ databases">
        <authorList>
            <consortium name="Genoscope - CEA"/>
            <person name="William W."/>
        </authorList>
    </citation>
    <scope>NUCLEOTIDE SEQUENCE</scope>
</reference>
<keyword evidence="2" id="KW-1185">Reference proteome</keyword>
<proteinExistence type="predicted"/>
<dbReference type="EMBL" id="CAJJDO010000020">
    <property type="protein sequence ID" value="CAD8149954.1"/>
    <property type="molecule type" value="Genomic_DNA"/>
</dbReference>
<comment type="caution">
    <text evidence="1">The sequence shown here is derived from an EMBL/GenBank/DDBJ whole genome shotgun (WGS) entry which is preliminary data.</text>
</comment>
<organism evidence="1 2">
    <name type="scientific">Paramecium pentaurelia</name>
    <dbReference type="NCBI Taxonomy" id="43138"/>
    <lineage>
        <taxon>Eukaryota</taxon>
        <taxon>Sar</taxon>
        <taxon>Alveolata</taxon>
        <taxon>Ciliophora</taxon>
        <taxon>Intramacronucleata</taxon>
        <taxon>Oligohymenophorea</taxon>
        <taxon>Peniculida</taxon>
        <taxon>Parameciidae</taxon>
        <taxon>Paramecium</taxon>
    </lineage>
</organism>
<evidence type="ECO:0000313" key="1">
    <source>
        <dbReference type="EMBL" id="CAD8149954.1"/>
    </source>
</evidence>
<gene>
    <name evidence="1" type="ORF">PPENT_87.1.T0200017</name>
</gene>
<accession>A0A8S1TEG0</accession>
<dbReference type="Proteomes" id="UP000689195">
    <property type="component" value="Unassembled WGS sequence"/>
</dbReference>
<sequence length="328" mass="38615">MNKLKQENQKGESKNIKLTNSKINLRLENQLSKIYKSKENCLFCISCQQDIMQHNIYNHLFEPLHILKLQEGFIKIGSSKVNKREKALKKIESKNQKTYGQQIKKEDQKNKIILIPSKVQELPQNINANPITKFIETLQFDLKSIDKIQLSLIISILVKSYCTINEIIEMKFSQIIDKCTVYYLNINDSWKKNYLILKERFPDYLQEFISKNAGSDKPLIKLLGQNKRQTLSKELYVCCSKIQNLTNDEDYISFLKGLTLKKLKKITIERISKRNLIQHEEIGQKNQEQIKDQDFSINEQHRNLEKKQVIKIIIKQKVINSQKQELTD</sequence>
<dbReference type="AlphaFoldDB" id="A0A8S1TEG0"/>